<proteinExistence type="predicted"/>
<dbReference type="Pfam" id="PF09852">
    <property type="entry name" value="DUF2079"/>
    <property type="match status" value="1"/>
</dbReference>
<evidence type="ECO:0000256" key="1">
    <source>
        <dbReference type="SAM" id="MobiDB-lite"/>
    </source>
</evidence>
<evidence type="ECO:0000256" key="2">
    <source>
        <dbReference type="SAM" id="Phobius"/>
    </source>
</evidence>
<gene>
    <name evidence="3" type="ORF">Sxan_50400</name>
</gene>
<evidence type="ECO:0000313" key="4">
    <source>
        <dbReference type="Proteomes" id="UP000600026"/>
    </source>
</evidence>
<feature type="transmembrane region" description="Helical" evidence="2">
    <location>
        <begin position="36"/>
        <end position="54"/>
    </location>
</feature>
<evidence type="ECO:0000313" key="3">
    <source>
        <dbReference type="EMBL" id="GHI87676.1"/>
    </source>
</evidence>
<evidence type="ECO:0008006" key="5">
    <source>
        <dbReference type="Google" id="ProtNLM"/>
    </source>
</evidence>
<feature type="transmembrane region" description="Helical" evidence="2">
    <location>
        <begin position="171"/>
        <end position="188"/>
    </location>
</feature>
<dbReference type="AlphaFoldDB" id="A0A919GZS0"/>
<accession>A0A919GZS0</accession>
<keyword evidence="4" id="KW-1185">Reference proteome</keyword>
<feature type="transmembrane region" description="Helical" evidence="2">
    <location>
        <begin position="342"/>
        <end position="361"/>
    </location>
</feature>
<protein>
    <recommendedName>
        <fullName evidence="5">DUF2079 domain-containing protein</fullName>
    </recommendedName>
</protein>
<keyword evidence="2" id="KW-0812">Transmembrane</keyword>
<comment type="caution">
    <text evidence="3">The sequence shown here is derived from an EMBL/GenBank/DDBJ whole genome shotgun (WGS) entry which is preliminary data.</text>
</comment>
<feature type="transmembrane region" description="Helical" evidence="2">
    <location>
        <begin position="119"/>
        <end position="138"/>
    </location>
</feature>
<feature type="compositionally biased region" description="Polar residues" evidence="1">
    <location>
        <begin position="7"/>
        <end position="23"/>
    </location>
</feature>
<feature type="transmembrane region" description="Helical" evidence="2">
    <location>
        <begin position="145"/>
        <end position="165"/>
    </location>
</feature>
<dbReference type="Proteomes" id="UP000600026">
    <property type="component" value="Unassembled WGS sequence"/>
</dbReference>
<keyword evidence="2" id="KW-1133">Transmembrane helix</keyword>
<keyword evidence="2" id="KW-0472">Membrane</keyword>
<name>A0A919GZS0_9ACTN</name>
<feature type="transmembrane region" description="Helical" evidence="2">
    <location>
        <begin position="373"/>
        <end position="394"/>
    </location>
</feature>
<dbReference type="InterPro" id="IPR018650">
    <property type="entry name" value="STSV1_Orf64"/>
</dbReference>
<feature type="transmembrane region" description="Helical" evidence="2">
    <location>
        <begin position="302"/>
        <end position="322"/>
    </location>
</feature>
<feature type="region of interest" description="Disordered" evidence="1">
    <location>
        <begin position="1"/>
        <end position="25"/>
    </location>
</feature>
<dbReference type="RefSeq" id="WP_237403420.1">
    <property type="nucleotide sequence ID" value="NZ_BNEE01000006.1"/>
</dbReference>
<reference evidence="3" key="1">
    <citation type="submission" date="2020-09" db="EMBL/GenBank/DDBJ databases">
        <title>Whole genome shotgun sequence of Streptomyces xanthophaeus NBRC 12829.</title>
        <authorList>
            <person name="Komaki H."/>
            <person name="Tamura T."/>
        </authorList>
    </citation>
    <scope>NUCLEOTIDE SEQUENCE</scope>
    <source>
        <strain evidence="3">NBRC 12829</strain>
    </source>
</reference>
<dbReference type="EMBL" id="BNEE01000006">
    <property type="protein sequence ID" value="GHI87676.1"/>
    <property type="molecule type" value="Genomic_DNA"/>
</dbReference>
<sequence length="499" mass="53357">MPAPVSDATTLPAQQSGTAQRSGPQLIGRERPATAWWMWAMAGAFFFAYMTLSLRIHERLLSHSFDLGIFVQVVRSYAAWQLPVSEIKGPDFPVLGDHFSPVLALLAPLYWLWPSVKVLLVAQAALVAGSILPLTGWARRTLGAPAAAVIGACYGLSWGIASAVGFDFHEWAFAVPLLACSLAALGSGRMRAAACWALPLVLVKEDLGFTVAMTGLVIVWRGGRAHLRLGIATAVAGLAASAVELLAVLPSFHPGGLDGYLSSHGAREDAAGAEGSGGGGVLHLLQDGTLGLITPQEKVTTLLFVLAPTLFLALRSPLVLIALPTVLWRLGSDYPPHWGTGYHYSLLLMPVVFAALVDALHRRGSTGAGLRRHLAGCAGVCLLLLPHFPLWQLVQPVTWRTDPRTAVARAVLERIPDGATVQASDLLVPHLADRTSVSLFGWADSRPDPQWIVVDTQVPAQLRWPLSVVHEQIALDQARAKGYRTVEARAGFVLLGRNP</sequence>
<organism evidence="3 4">
    <name type="scientific">Streptomyces xanthophaeus</name>
    <dbReference type="NCBI Taxonomy" id="67385"/>
    <lineage>
        <taxon>Bacteria</taxon>
        <taxon>Bacillati</taxon>
        <taxon>Actinomycetota</taxon>
        <taxon>Actinomycetes</taxon>
        <taxon>Kitasatosporales</taxon>
        <taxon>Streptomycetaceae</taxon>
        <taxon>Streptomyces</taxon>
    </lineage>
</organism>